<organism evidence="2 3">
    <name type="scientific">Amycolatopsis minnesotensis</name>
    <dbReference type="NCBI Taxonomy" id="337894"/>
    <lineage>
        <taxon>Bacteria</taxon>
        <taxon>Bacillati</taxon>
        <taxon>Actinomycetota</taxon>
        <taxon>Actinomycetes</taxon>
        <taxon>Pseudonocardiales</taxon>
        <taxon>Pseudonocardiaceae</taxon>
        <taxon>Amycolatopsis</taxon>
    </lineage>
</organism>
<dbReference type="SUPFAM" id="SSF46955">
    <property type="entry name" value="Putative DNA-binding domain"/>
    <property type="match status" value="1"/>
</dbReference>
<gene>
    <name evidence="2" type="ORF">GCM10009754_57120</name>
</gene>
<evidence type="ECO:0000313" key="2">
    <source>
        <dbReference type="EMBL" id="GAA1974550.1"/>
    </source>
</evidence>
<evidence type="ECO:0000259" key="1">
    <source>
        <dbReference type="Pfam" id="PF12728"/>
    </source>
</evidence>
<proteinExistence type="predicted"/>
<evidence type="ECO:0000313" key="3">
    <source>
        <dbReference type="Proteomes" id="UP001501116"/>
    </source>
</evidence>
<accession>A0ABN2RTA4</accession>
<dbReference type="InterPro" id="IPR009061">
    <property type="entry name" value="DNA-bd_dom_put_sf"/>
</dbReference>
<protein>
    <submittedName>
        <fullName evidence="2">Helix-turn-helix domain-containing protein</fullName>
    </submittedName>
</protein>
<comment type="caution">
    <text evidence="2">The sequence shown here is derived from an EMBL/GenBank/DDBJ whole genome shotgun (WGS) entry which is preliminary data.</text>
</comment>
<dbReference type="EMBL" id="BAAANN010000025">
    <property type="protein sequence ID" value="GAA1974550.1"/>
    <property type="molecule type" value="Genomic_DNA"/>
</dbReference>
<name>A0ABN2RTA4_9PSEU</name>
<feature type="domain" description="Helix-turn-helix" evidence="1">
    <location>
        <begin position="15"/>
        <end position="61"/>
    </location>
</feature>
<dbReference type="Pfam" id="PF12728">
    <property type="entry name" value="HTH_17"/>
    <property type="match status" value="1"/>
</dbReference>
<dbReference type="InterPro" id="IPR041657">
    <property type="entry name" value="HTH_17"/>
</dbReference>
<reference evidence="2 3" key="1">
    <citation type="journal article" date="2019" name="Int. J. Syst. Evol. Microbiol.">
        <title>The Global Catalogue of Microorganisms (GCM) 10K type strain sequencing project: providing services to taxonomists for standard genome sequencing and annotation.</title>
        <authorList>
            <consortium name="The Broad Institute Genomics Platform"/>
            <consortium name="The Broad Institute Genome Sequencing Center for Infectious Disease"/>
            <person name="Wu L."/>
            <person name="Ma J."/>
        </authorList>
    </citation>
    <scope>NUCLEOTIDE SEQUENCE [LARGE SCALE GENOMIC DNA]</scope>
    <source>
        <strain evidence="2 3">JCM 14545</strain>
    </source>
</reference>
<keyword evidence="3" id="KW-1185">Reference proteome</keyword>
<dbReference type="Proteomes" id="UP001501116">
    <property type="component" value="Unassembled WGS sequence"/>
</dbReference>
<sequence>MVRGARGVPPEQLWTPEDLSDFLRIPEKTLRDWRFKGYGPQWVRMGKHVRYVPKDVMAWVTGLGDSCAA</sequence>